<accession>A0AAW1YYL9</accession>
<reference evidence="2 3" key="1">
    <citation type="submission" date="2024-05" db="EMBL/GenBank/DDBJ databases">
        <title>A high-quality chromosomal-level genome assembly of Topmouth culter (Culter alburnus).</title>
        <authorList>
            <person name="Zhao H."/>
        </authorList>
    </citation>
    <scope>NUCLEOTIDE SEQUENCE [LARGE SCALE GENOMIC DNA]</scope>
    <source>
        <strain evidence="2">CATC2023</strain>
        <tissue evidence="2">Muscle</tissue>
    </source>
</reference>
<proteinExistence type="predicted"/>
<gene>
    <name evidence="2" type="ORF">ABG768_017659</name>
</gene>
<dbReference type="EMBL" id="JAWDJR010000023">
    <property type="protein sequence ID" value="KAK9953682.1"/>
    <property type="molecule type" value="Genomic_DNA"/>
</dbReference>
<feature type="region of interest" description="Disordered" evidence="1">
    <location>
        <begin position="1"/>
        <end position="32"/>
    </location>
</feature>
<protein>
    <submittedName>
        <fullName evidence="2">Uncharacterized protein</fullName>
    </submittedName>
</protein>
<evidence type="ECO:0000256" key="1">
    <source>
        <dbReference type="SAM" id="MobiDB-lite"/>
    </source>
</evidence>
<dbReference type="AlphaFoldDB" id="A0AAW1YYL9"/>
<organism evidence="2 3">
    <name type="scientific">Culter alburnus</name>
    <name type="common">Topmouth culter</name>
    <dbReference type="NCBI Taxonomy" id="194366"/>
    <lineage>
        <taxon>Eukaryota</taxon>
        <taxon>Metazoa</taxon>
        <taxon>Chordata</taxon>
        <taxon>Craniata</taxon>
        <taxon>Vertebrata</taxon>
        <taxon>Euteleostomi</taxon>
        <taxon>Actinopterygii</taxon>
        <taxon>Neopterygii</taxon>
        <taxon>Teleostei</taxon>
        <taxon>Ostariophysi</taxon>
        <taxon>Cypriniformes</taxon>
        <taxon>Xenocyprididae</taxon>
        <taxon>Xenocypridinae</taxon>
        <taxon>Culter</taxon>
    </lineage>
</organism>
<evidence type="ECO:0000313" key="2">
    <source>
        <dbReference type="EMBL" id="KAK9953682.1"/>
    </source>
</evidence>
<name>A0AAW1YYL9_CULAL</name>
<comment type="caution">
    <text evidence="2">The sequence shown here is derived from an EMBL/GenBank/DDBJ whole genome shotgun (WGS) entry which is preliminary data.</text>
</comment>
<dbReference type="Proteomes" id="UP001479290">
    <property type="component" value="Unassembled WGS sequence"/>
</dbReference>
<evidence type="ECO:0000313" key="3">
    <source>
        <dbReference type="Proteomes" id="UP001479290"/>
    </source>
</evidence>
<feature type="compositionally biased region" description="Polar residues" evidence="1">
    <location>
        <begin position="1"/>
        <end position="17"/>
    </location>
</feature>
<sequence>MQEGNLSPSANHPSATSPKEGGDSPTLALPLGPKLRKPVRLFWFVELTQRNDANCKWPDQKGAPRQQALAGKQSGCSTQAFVFMQQIIQCSTEEDGYRLNHMPQT</sequence>
<keyword evidence="3" id="KW-1185">Reference proteome</keyword>